<feature type="binding site" evidence="7 8">
    <location>
        <position position="20"/>
    </location>
    <ligand>
        <name>S-adenosyl-L-methionine</name>
        <dbReference type="ChEBI" id="CHEBI:59789"/>
    </ligand>
</feature>
<feature type="binding site" evidence="7 8">
    <location>
        <position position="124"/>
    </location>
    <ligand>
        <name>S-adenosyl-L-methionine</name>
        <dbReference type="ChEBI" id="CHEBI:59789"/>
    </ligand>
</feature>
<evidence type="ECO:0000256" key="7">
    <source>
        <dbReference type="HAMAP-Rule" id="MF_00607"/>
    </source>
</evidence>
<keyword evidence="1 7" id="KW-0963">Cytoplasm</keyword>
<name>A0A518DWT6_9BACT</name>
<keyword evidence="3 7" id="KW-0489">Methyltransferase</keyword>
<keyword evidence="5 7" id="KW-0949">S-adenosyl-L-methionine</keyword>
<feature type="binding site" evidence="7 8">
    <location>
        <position position="45"/>
    </location>
    <ligand>
        <name>S-adenosyl-L-methionine</name>
        <dbReference type="ChEBI" id="CHEBI:59789"/>
    </ligand>
</feature>
<keyword evidence="4 7" id="KW-0808">Transferase</keyword>
<dbReference type="InterPro" id="IPR011530">
    <property type="entry name" value="rRNA_adenine_dimethylase"/>
</dbReference>
<feature type="binding site" evidence="7 8">
    <location>
        <position position="66"/>
    </location>
    <ligand>
        <name>S-adenosyl-L-methionine</name>
        <dbReference type="ChEBI" id="CHEBI:59789"/>
    </ligand>
</feature>
<evidence type="ECO:0000313" key="10">
    <source>
        <dbReference type="EMBL" id="QDU96297.1"/>
    </source>
</evidence>
<dbReference type="HAMAP" id="MF_00607">
    <property type="entry name" value="16SrRNA_methyltr_A"/>
    <property type="match status" value="1"/>
</dbReference>
<dbReference type="KEGG" id="lcre:Pla8534_41170"/>
<dbReference type="GO" id="GO:0005829">
    <property type="term" value="C:cytosol"/>
    <property type="evidence" value="ECO:0007669"/>
    <property type="project" value="TreeGrafter"/>
</dbReference>
<dbReference type="PANTHER" id="PTHR11727">
    <property type="entry name" value="DIMETHYLADENOSINE TRANSFERASE"/>
    <property type="match status" value="1"/>
</dbReference>
<feature type="domain" description="Ribosomal RNA adenine methylase transferase N-terminal" evidence="9">
    <location>
        <begin position="25"/>
        <end position="209"/>
    </location>
</feature>
<accession>A0A518DWT6</accession>
<dbReference type="Proteomes" id="UP000317648">
    <property type="component" value="Chromosome"/>
</dbReference>
<evidence type="ECO:0000256" key="4">
    <source>
        <dbReference type="ARBA" id="ARBA00022679"/>
    </source>
</evidence>
<evidence type="ECO:0000256" key="6">
    <source>
        <dbReference type="ARBA" id="ARBA00022884"/>
    </source>
</evidence>
<dbReference type="AlphaFoldDB" id="A0A518DWT6"/>
<dbReference type="NCBIfam" id="TIGR00755">
    <property type="entry name" value="ksgA"/>
    <property type="match status" value="1"/>
</dbReference>
<gene>
    <name evidence="7 10" type="primary">rsmA</name>
    <name evidence="7" type="synonym">ksgA</name>
    <name evidence="10" type="ORF">Pla8534_41170</name>
</gene>
<dbReference type="Gene3D" id="3.40.50.150">
    <property type="entry name" value="Vaccinia Virus protein VP39"/>
    <property type="match status" value="1"/>
</dbReference>
<comment type="catalytic activity">
    <reaction evidence="7">
        <text>adenosine(1518)/adenosine(1519) in 16S rRNA + 4 S-adenosyl-L-methionine = N(6)-dimethyladenosine(1518)/N(6)-dimethyladenosine(1519) in 16S rRNA + 4 S-adenosyl-L-homocysteine + 4 H(+)</text>
        <dbReference type="Rhea" id="RHEA:19609"/>
        <dbReference type="Rhea" id="RHEA-COMP:10232"/>
        <dbReference type="Rhea" id="RHEA-COMP:10233"/>
        <dbReference type="ChEBI" id="CHEBI:15378"/>
        <dbReference type="ChEBI" id="CHEBI:57856"/>
        <dbReference type="ChEBI" id="CHEBI:59789"/>
        <dbReference type="ChEBI" id="CHEBI:74411"/>
        <dbReference type="ChEBI" id="CHEBI:74493"/>
        <dbReference type="EC" id="2.1.1.182"/>
    </reaction>
</comment>
<feature type="binding site" evidence="7 8">
    <location>
        <position position="91"/>
    </location>
    <ligand>
        <name>S-adenosyl-L-methionine</name>
        <dbReference type="ChEBI" id="CHEBI:59789"/>
    </ligand>
</feature>
<dbReference type="InterPro" id="IPR023165">
    <property type="entry name" value="rRNA_Ade_diMease-like_C"/>
</dbReference>
<comment type="similarity">
    <text evidence="7">Belongs to the class I-like SAM-binding methyltransferase superfamily. rRNA adenine N(6)-methyltransferase family. RsmA subfamily.</text>
</comment>
<evidence type="ECO:0000256" key="1">
    <source>
        <dbReference type="ARBA" id="ARBA00022490"/>
    </source>
</evidence>
<evidence type="ECO:0000256" key="8">
    <source>
        <dbReference type="PROSITE-ProRule" id="PRU01026"/>
    </source>
</evidence>
<reference evidence="10 11" key="1">
    <citation type="submission" date="2019-02" db="EMBL/GenBank/DDBJ databases">
        <title>Deep-cultivation of Planctomycetes and their phenomic and genomic characterization uncovers novel biology.</title>
        <authorList>
            <person name="Wiegand S."/>
            <person name="Jogler M."/>
            <person name="Boedeker C."/>
            <person name="Pinto D."/>
            <person name="Vollmers J."/>
            <person name="Rivas-Marin E."/>
            <person name="Kohn T."/>
            <person name="Peeters S.H."/>
            <person name="Heuer A."/>
            <person name="Rast P."/>
            <person name="Oberbeckmann S."/>
            <person name="Bunk B."/>
            <person name="Jeske O."/>
            <person name="Meyerdierks A."/>
            <person name="Storesund J.E."/>
            <person name="Kallscheuer N."/>
            <person name="Luecker S."/>
            <person name="Lage O.M."/>
            <person name="Pohl T."/>
            <person name="Merkel B.J."/>
            <person name="Hornburger P."/>
            <person name="Mueller R.-W."/>
            <person name="Bruemmer F."/>
            <person name="Labrenz M."/>
            <person name="Spormann A.M."/>
            <person name="Op den Camp H."/>
            <person name="Overmann J."/>
            <person name="Amann R."/>
            <person name="Jetten M.S.M."/>
            <person name="Mascher T."/>
            <person name="Medema M.H."/>
            <person name="Devos D.P."/>
            <person name="Kaster A.-K."/>
            <person name="Ovreas L."/>
            <person name="Rohde M."/>
            <person name="Galperin M.Y."/>
            <person name="Jogler C."/>
        </authorList>
    </citation>
    <scope>NUCLEOTIDE SEQUENCE [LARGE SCALE GENOMIC DNA]</scope>
    <source>
        <strain evidence="10 11">Pla85_3_4</strain>
    </source>
</reference>
<comment type="subcellular location">
    <subcellularLocation>
        <location evidence="7">Cytoplasm</location>
    </subcellularLocation>
</comment>
<dbReference type="InterPro" id="IPR020596">
    <property type="entry name" value="rRNA_Ade_Mease_Trfase_CS"/>
</dbReference>
<dbReference type="GO" id="GO:0003723">
    <property type="term" value="F:RNA binding"/>
    <property type="evidence" value="ECO:0007669"/>
    <property type="project" value="UniProtKB-UniRule"/>
</dbReference>
<comment type="function">
    <text evidence="7">Specifically dimethylates two adjacent adenosines (A1518 and A1519) in the loop of a conserved hairpin near the 3'-end of 16S rRNA in the 30S particle. May play a critical role in biogenesis of 30S subunits.</text>
</comment>
<dbReference type="InterPro" id="IPR001737">
    <property type="entry name" value="KsgA/Erm"/>
</dbReference>
<dbReference type="GO" id="GO:0052908">
    <property type="term" value="F:16S rRNA (adenine(1518)-N(6)/adenine(1519)-N(6))-dimethyltransferase activity"/>
    <property type="evidence" value="ECO:0007669"/>
    <property type="project" value="UniProtKB-EC"/>
</dbReference>
<sequence>MQRFREVGLEPDSRHGQNFLIDLNLIELLARSAQIDGRDVVLEVGTGTGSLTAMLAEHAQQVVTVEIDAHLHQIASQTLVERSNVTMLLQDVLRNKNNLHPVVLDTLREKLAAEPGLRLKLAANLPYNVATPIISNLLLTDMPPYSMTITIQKELGDRLVAEPWSKDYGALSVWIQSQCDVEIVRILPPQVFWPRPKVHSAIVHMQLVPERRAAIPDLKFFHTFVRSMFFHRRKFLRSVMIAAFKNQFEKPQIDQIMTQQSLGADARAEQLSVEQMLSLCEACRTMLKAQEAEE</sequence>
<dbReference type="SMART" id="SM00650">
    <property type="entry name" value="rADc"/>
    <property type="match status" value="1"/>
</dbReference>
<feature type="binding site" evidence="7 8">
    <location>
        <position position="18"/>
    </location>
    <ligand>
        <name>S-adenosyl-L-methionine</name>
        <dbReference type="ChEBI" id="CHEBI:59789"/>
    </ligand>
</feature>
<evidence type="ECO:0000256" key="2">
    <source>
        <dbReference type="ARBA" id="ARBA00022552"/>
    </source>
</evidence>
<dbReference type="Gene3D" id="1.10.8.100">
    <property type="entry name" value="Ribosomal RNA adenine dimethylase-like, domain 2"/>
    <property type="match status" value="1"/>
</dbReference>
<evidence type="ECO:0000313" key="11">
    <source>
        <dbReference type="Proteomes" id="UP000317648"/>
    </source>
</evidence>
<dbReference type="PROSITE" id="PS51689">
    <property type="entry name" value="SAM_RNA_A_N6_MT"/>
    <property type="match status" value="1"/>
</dbReference>
<dbReference type="Pfam" id="PF00398">
    <property type="entry name" value="RrnaAD"/>
    <property type="match status" value="1"/>
</dbReference>
<dbReference type="InterPro" id="IPR020598">
    <property type="entry name" value="rRNA_Ade_methylase_Trfase_N"/>
</dbReference>
<dbReference type="SUPFAM" id="SSF53335">
    <property type="entry name" value="S-adenosyl-L-methionine-dependent methyltransferases"/>
    <property type="match status" value="1"/>
</dbReference>
<evidence type="ECO:0000256" key="3">
    <source>
        <dbReference type="ARBA" id="ARBA00022603"/>
    </source>
</evidence>
<evidence type="ECO:0000256" key="5">
    <source>
        <dbReference type="ARBA" id="ARBA00022691"/>
    </source>
</evidence>
<dbReference type="EC" id="2.1.1.182" evidence="7"/>
<dbReference type="InterPro" id="IPR029063">
    <property type="entry name" value="SAM-dependent_MTases_sf"/>
</dbReference>
<organism evidence="10 11">
    <name type="scientific">Lignipirellula cremea</name>
    <dbReference type="NCBI Taxonomy" id="2528010"/>
    <lineage>
        <taxon>Bacteria</taxon>
        <taxon>Pseudomonadati</taxon>
        <taxon>Planctomycetota</taxon>
        <taxon>Planctomycetia</taxon>
        <taxon>Pirellulales</taxon>
        <taxon>Pirellulaceae</taxon>
        <taxon>Lignipirellula</taxon>
    </lineage>
</organism>
<dbReference type="PROSITE" id="PS01131">
    <property type="entry name" value="RRNA_A_DIMETH"/>
    <property type="match status" value="1"/>
</dbReference>
<keyword evidence="6 7" id="KW-0694">RNA-binding</keyword>
<dbReference type="PANTHER" id="PTHR11727:SF7">
    <property type="entry name" value="DIMETHYLADENOSINE TRANSFERASE-RELATED"/>
    <property type="match status" value="1"/>
</dbReference>
<keyword evidence="11" id="KW-1185">Reference proteome</keyword>
<protein>
    <recommendedName>
        <fullName evidence="7">Ribosomal RNA small subunit methyltransferase A</fullName>
        <ecNumber evidence="7">2.1.1.182</ecNumber>
    </recommendedName>
    <alternativeName>
        <fullName evidence="7">16S rRNA (adenine(1518)-N(6)/adenine(1519)-N(6))-dimethyltransferase</fullName>
    </alternativeName>
    <alternativeName>
        <fullName evidence="7">16S rRNA dimethyladenosine transferase</fullName>
    </alternativeName>
    <alternativeName>
        <fullName evidence="7">16S rRNA dimethylase</fullName>
    </alternativeName>
    <alternativeName>
        <fullName evidence="7">S-adenosylmethionine-6-N', N'-adenosyl(rRNA) dimethyltransferase</fullName>
    </alternativeName>
</protein>
<evidence type="ECO:0000259" key="9">
    <source>
        <dbReference type="SMART" id="SM00650"/>
    </source>
</evidence>
<keyword evidence="2 7" id="KW-0698">rRNA processing</keyword>
<proteinExistence type="inferred from homology"/>
<dbReference type="EMBL" id="CP036433">
    <property type="protein sequence ID" value="QDU96297.1"/>
    <property type="molecule type" value="Genomic_DNA"/>
</dbReference>